<organism evidence="1">
    <name type="scientific">Thermodesulfovibrio aggregans</name>
    <dbReference type="NCBI Taxonomy" id="86166"/>
    <lineage>
        <taxon>Bacteria</taxon>
        <taxon>Pseudomonadati</taxon>
        <taxon>Nitrospirota</taxon>
        <taxon>Thermodesulfovibrionia</taxon>
        <taxon>Thermodesulfovibrionales</taxon>
        <taxon>Thermodesulfovibrionaceae</taxon>
        <taxon>Thermodesulfovibrio</taxon>
    </lineage>
</organism>
<reference evidence="1" key="1">
    <citation type="journal article" date="2020" name="mSystems">
        <title>Genome- and Community-Level Interaction Insights into Carbon Utilization and Element Cycling Functions of Hydrothermarchaeota in Hydrothermal Sediment.</title>
        <authorList>
            <person name="Zhou Z."/>
            <person name="Liu Y."/>
            <person name="Xu W."/>
            <person name="Pan J."/>
            <person name="Luo Z.H."/>
            <person name="Li M."/>
        </authorList>
    </citation>
    <scope>NUCLEOTIDE SEQUENCE [LARGE SCALE GENOMIC DNA]</scope>
    <source>
        <strain evidence="1">SpSt-788</strain>
    </source>
</reference>
<dbReference type="AlphaFoldDB" id="A0A7C4EKG6"/>
<dbReference type="EMBL" id="DTHO01000040">
    <property type="protein sequence ID" value="HGG99563.1"/>
    <property type="molecule type" value="Genomic_DNA"/>
</dbReference>
<accession>A0A7C4EKG6</accession>
<sequence length="175" mass="20313">MIPFYKRVAVAKNIFKEIKNRGVPAEIERLLIDLKNFIIEADTERTLTGMSEICAECGRQGKACCGKGVEFKYSKELLLINLLLGVEILEHHQINEMCYFLTDRGCSLIARDVFCINFICDRIKENILHERLKRLRELEGRQINLQFRIEQILKNFSSSITNTFYLNNAVFDSCI</sequence>
<name>A0A7C4EKG6_9BACT</name>
<proteinExistence type="predicted"/>
<protein>
    <submittedName>
        <fullName evidence="1">Uncharacterized protein</fullName>
    </submittedName>
</protein>
<gene>
    <name evidence="1" type="ORF">ENV75_03820</name>
</gene>
<comment type="caution">
    <text evidence="1">The sequence shown here is derived from an EMBL/GenBank/DDBJ whole genome shotgun (WGS) entry which is preliminary data.</text>
</comment>
<evidence type="ECO:0000313" key="1">
    <source>
        <dbReference type="EMBL" id="HGG99563.1"/>
    </source>
</evidence>